<sequence length="197" mass="22120">MNEIPQYLIQKSLILLTVIVFAFYLLFDLDLLQLILDSDKSRISILILFIYTAATLHWFFLAWKLDDEQKGKGKALDFINASKSKTEFERQNLLSILGDELSNRHALGHMTSDILLKLGLTGTVVGFILMLLPIGDMQDFDPQKIQPLLSSMSGGMAVALYTTLSGLITSTILKFQYFILDASVSKLINKLTAKELE</sequence>
<dbReference type="Pfam" id="PF01618">
    <property type="entry name" value="MotA_ExbB"/>
    <property type="match status" value="1"/>
</dbReference>
<evidence type="ECO:0000256" key="2">
    <source>
        <dbReference type="ARBA" id="ARBA00022475"/>
    </source>
</evidence>
<dbReference type="GO" id="GO:0005886">
    <property type="term" value="C:plasma membrane"/>
    <property type="evidence" value="ECO:0007669"/>
    <property type="project" value="UniProtKB-SubCell"/>
</dbReference>
<evidence type="ECO:0000256" key="4">
    <source>
        <dbReference type="ARBA" id="ARBA00022989"/>
    </source>
</evidence>
<dbReference type="InterPro" id="IPR002898">
    <property type="entry name" value="MotA_ExbB_proton_chnl"/>
</dbReference>
<keyword evidence="5 6" id="KW-0472">Membrane</keyword>
<keyword evidence="2" id="KW-1003">Cell membrane</keyword>
<accession>A0A382CAM7</accession>
<comment type="subcellular location">
    <subcellularLocation>
        <location evidence="1">Cell membrane</location>
        <topology evidence="1">Multi-pass membrane protein</topology>
    </subcellularLocation>
</comment>
<evidence type="ECO:0000259" key="7">
    <source>
        <dbReference type="Pfam" id="PF01618"/>
    </source>
</evidence>
<dbReference type="AlphaFoldDB" id="A0A382CAM7"/>
<organism evidence="8">
    <name type="scientific">marine metagenome</name>
    <dbReference type="NCBI Taxonomy" id="408172"/>
    <lineage>
        <taxon>unclassified sequences</taxon>
        <taxon>metagenomes</taxon>
        <taxon>ecological metagenomes</taxon>
    </lineage>
</organism>
<protein>
    <recommendedName>
        <fullName evidence="7">MotA/TolQ/ExbB proton channel domain-containing protein</fullName>
    </recommendedName>
</protein>
<gene>
    <name evidence="8" type="ORF">METZ01_LOCUS175251</name>
</gene>
<keyword evidence="4 6" id="KW-1133">Transmembrane helix</keyword>
<reference evidence="8" key="1">
    <citation type="submission" date="2018-05" db="EMBL/GenBank/DDBJ databases">
        <authorList>
            <person name="Lanie J.A."/>
            <person name="Ng W.-L."/>
            <person name="Kazmierczak K.M."/>
            <person name="Andrzejewski T.M."/>
            <person name="Davidsen T.M."/>
            <person name="Wayne K.J."/>
            <person name="Tettelin H."/>
            <person name="Glass J.I."/>
            <person name="Rusch D."/>
            <person name="Podicherti R."/>
            <person name="Tsui H.-C.T."/>
            <person name="Winkler M.E."/>
        </authorList>
    </citation>
    <scope>NUCLEOTIDE SEQUENCE</scope>
</reference>
<evidence type="ECO:0000256" key="6">
    <source>
        <dbReference type="SAM" id="Phobius"/>
    </source>
</evidence>
<feature type="transmembrane region" description="Helical" evidence="6">
    <location>
        <begin position="114"/>
        <end position="135"/>
    </location>
</feature>
<feature type="transmembrane region" description="Helical" evidence="6">
    <location>
        <begin position="12"/>
        <end position="36"/>
    </location>
</feature>
<evidence type="ECO:0000313" key="8">
    <source>
        <dbReference type="EMBL" id="SVB22397.1"/>
    </source>
</evidence>
<keyword evidence="3 6" id="KW-0812">Transmembrane</keyword>
<evidence type="ECO:0000256" key="5">
    <source>
        <dbReference type="ARBA" id="ARBA00023136"/>
    </source>
</evidence>
<proteinExistence type="predicted"/>
<evidence type="ECO:0000256" key="3">
    <source>
        <dbReference type="ARBA" id="ARBA00022692"/>
    </source>
</evidence>
<feature type="transmembrane region" description="Helical" evidence="6">
    <location>
        <begin position="155"/>
        <end position="180"/>
    </location>
</feature>
<name>A0A382CAM7_9ZZZZ</name>
<feature type="domain" description="MotA/TolQ/ExbB proton channel" evidence="7">
    <location>
        <begin position="118"/>
        <end position="191"/>
    </location>
</feature>
<feature type="transmembrane region" description="Helical" evidence="6">
    <location>
        <begin position="42"/>
        <end position="63"/>
    </location>
</feature>
<evidence type="ECO:0000256" key="1">
    <source>
        <dbReference type="ARBA" id="ARBA00004651"/>
    </source>
</evidence>
<dbReference type="EMBL" id="UINC01033313">
    <property type="protein sequence ID" value="SVB22397.1"/>
    <property type="molecule type" value="Genomic_DNA"/>
</dbReference>